<dbReference type="Gene3D" id="3.40.190.10">
    <property type="entry name" value="Periplasmic binding protein-like II"/>
    <property type="match status" value="2"/>
</dbReference>
<keyword evidence="4" id="KW-0804">Transcription</keyword>
<dbReference type="Pfam" id="PF03466">
    <property type="entry name" value="LysR_substrate"/>
    <property type="match status" value="1"/>
</dbReference>
<dbReference type="Pfam" id="PF00126">
    <property type="entry name" value="HTH_1"/>
    <property type="match status" value="1"/>
</dbReference>
<gene>
    <name evidence="6" type="ORF">GCM10011348_34520</name>
</gene>
<comment type="similarity">
    <text evidence="1">Belongs to the LysR transcriptional regulatory family.</text>
</comment>
<accession>A0A917ZN97</accession>
<dbReference type="AlphaFoldDB" id="A0A917ZN97"/>
<dbReference type="RefSeq" id="WP_188861856.1">
    <property type="nucleotide sequence ID" value="NZ_BMLT01000009.1"/>
</dbReference>
<dbReference type="InterPro" id="IPR000847">
    <property type="entry name" value="LysR_HTH_N"/>
</dbReference>
<comment type="caution">
    <text evidence="6">The sequence shown here is derived from an EMBL/GenBank/DDBJ whole genome shotgun (WGS) entry which is preliminary data.</text>
</comment>
<dbReference type="PANTHER" id="PTHR30346">
    <property type="entry name" value="TRANSCRIPTIONAL DUAL REGULATOR HCAR-RELATED"/>
    <property type="match status" value="1"/>
</dbReference>
<dbReference type="InterPro" id="IPR005119">
    <property type="entry name" value="LysR_subst-bd"/>
</dbReference>
<dbReference type="Proteomes" id="UP000599578">
    <property type="component" value="Unassembled WGS sequence"/>
</dbReference>
<keyword evidence="7" id="KW-1185">Reference proteome</keyword>
<dbReference type="PRINTS" id="PR00039">
    <property type="entry name" value="HTHLYSR"/>
</dbReference>
<dbReference type="FunFam" id="1.10.10.10:FF:000001">
    <property type="entry name" value="LysR family transcriptional regulator"/>
    <property type="match status" value="1"/>
</dbReference>
<evidence type="ECO:0000256" key="3">
    <source>
        <dbReference type="ARBA" id="ARBA00023125"/>
    </source>
</evidence>
<evidence type="ECO:0000256" key="1">
    <source>
        <dbReference type="ARBA" id="ARBA00009437"/>
    </source>
</evidence>
<keyword evidence="3" id="KW-0238">DNA-binding</keyword>
<feature type="domain" description="HTH lysR-type" evidence="5">
    <location>
        <begin position="1"/>
        <end position="58"/>
    </location>
</feature>
<protein>
    <submittedName>
        <fullName evidence="6">LysR family transcriptional regulator</fullName>
    </submittedName>
</protein>
<evidence type="ECO:0000259" key="5">
    <source>
        <dbReference type="PROSITE" id="PS50931"/>
    </source>
</evidence>
<evidence type="ECO:0000313" key="7">
    <source>
        <dbReference type="Proteomes" id="UP000599578"/>
    </source>
</evidence>
<evidence type="ECO:0000256" key="2">
    <source>
        <dbReference type="ARBA" id="ARBA00023015"/>
    </source>
</evidence>
<evidence type="ECO:0000313" key="6">
    <source>
        <dbReference type="EMBL" id="GGO85601.1"/>
    </source>
</evidence>
<dbReference type="SUPFAM" id="SSF53850">
    <property type="entry name" value="Periplasmic binding protein-like II"/>
    <property type="match status" value="1"/>
</dbReference>
<evidence type="ECO:0000256" key="4">
    <source>
        <dbReference type="ARBA" id="ARBA00023163"/>
    </source>
</evidence>
<organism evidence="6 7">
    <name type="scientific">Marinobacterium nitratireducens</name>
    <dbReference type="NCBI Taxonomy" id="518897"/>
    <lineage>
        <taxon>Bacteria</taxon>
        <taxon>Pseudomonadati</taxon>
        <taxon>Pseudomonadota</taxon>
        <taxon>Gammaproteobacteria</taxon>
        <taxon>Oceanospirillales</taxon>
        <taxon>Oceanospirillaceae</taxon>
        <taxon>Marinobacterium</taxon>
    </lineage>
</organism>
<dbReference type="EMBL" id="BMLT01000009">
    <property type="protein sequence ID" value="GGO85601.1"/>
    <property type="molecule type" value="Genomic_DNA"/>
</dbReference>
<dbReference type="PANTHER" id="PTHR30346:SF0">
    <property type="entry name" value="HCA OPERON TRANSCRIPTIONAL ACTIVATOR HCAR"/>
    <property type="match status" value="1"/>
</dbReference>
<dbReference type="GO" id="GO:0003700">
    <property type="term" value="F:DNA-binding transcription factor activity"/>
    <property type="evidence" value="ECO:0007669"/>
    <property type="project" value="InterPro"/>
</dbReference>
<sequence>MNLRLLRYFEVLAEELHFGRAAARLHISQPPLSQQIRLLEEELGTPLFERSHHRVELTAAGRVLQRQVPLVFNQLERALDLTRQAGRGQVGELAIGMISSVMVGVLPRALSLFRERHHAVEWQLFEMTPAAQLDALKQGRIDVCVFRGRYDDPELRNELLMCEPIQVALPSDHPLAIKTAIAPKELAEEPFVALELKQSHFASLLYQSCVHAGFTPKIRQQVIEVQTLLSLVRAHIGVAVVPASIAQLAPDGVVFRPMEPSLPMVPLYATCRADDDSPVLKLFLDTLHELVVEQAQEAGQSSPAVPAMMGEM</sequence>
<dbReference type="Gene3D" id="1.10.10.10">
    <property type="entry name" value="Winged helix-like DNA-binding domain superfamily/Winged helix DNA-binding domain"/>
    <property type="match status" value="1"/>
</dbReference>
<keyword evidence="2" id="KW-0805">Transcription regulation</keyword>
<dbReference type="InterPro" id="IPR036390">
    <property type="entry name" value="WH_DNA-bd_sf"/>
</dbReference>
<dbReference type="InterPro" id="IPR036388">
    <property type="entry name" value="WH-like_DNA-bd_sf"/>
</dbReference>
<dbReference type="GO" id="GO:0003677">
    <property type="term" value="F:DNA binding"/>
    <property type="evidence" value="ECO:0007669"/>
    <property type="project" value="UniProtKB-KW"/>
</dbReference>
<dbReference type="GO" id="GO:0032993">
    <property type="term" value="C:protein-DNA complex"/>
    <property type="evidence" value="ECO:0007669"/>
    <property type="project" value="TreeGrafter"/>
</dbReference>
<name>A0A917ZN97_9GAMM</name>
<dbReference type="SUPFAM" id="SSF46785">
    <property type="entry name" value="Winged helix' DNA-binding domain"/>
    <property type="match status" value="1"/>
</dbReference>
<reference evidence="6 7" key="1">
    <citation type="journal article" date="2014" name="Int. J. Syst. Evol. Microbiol.">
        <title>Complete genome sequence of Corynebacterium casei LMG S-19264T (=DSM 44701T), isolated from a smear-ripened cheese.</title>
        <authorList>
            <consortium name="US DOE Joint Genome Institute (JGI-PGF)"/>
            <person name="Walter F."/>
            <person name="Albersmeier A."/>
            <person name="Kalinowski J."/>
            <person name="Ruckert C."/>
        </authorList>
    </citation>
    <scope>NUCLEOTIDE SEQUENCE [LARGE SCALE GENOMIC DNA]</scope>
    <source>
        <strain evidence="6 7">CGMCC 1.7286</strain>
    </source>
</reference>
<proteinExistence type="inferred from homology"/>
<dbReference type="PROSITE" id="PS50931">
    <property type="entry name" value="HTH_LYSR"/>
    <property type="match status" value="1"/>
</dbReference>